<evidence type="ECO:0000313" key="1">
    <source>
        <dbReference type="EMBL" id="AUX40879.1"/>
    </source>
</evidence>
<accession>A0A2L0ENL3</accession>
<proteinExistence type="predicted"/>
<dbReference type="RefSeq" id="WP_234023583.1">
    <property type="nucleotide sequence ID" value="NZ_CP012673.1"/>
</dbReference>
<name>A0A2L0ENL3_SORCE</name>
<sequence length="191" mass="21449">MSVSKPTDVAPTLRPPPVMAPIGMIISANFSVTGFSRRWSHCHQMANFLARYASANEDDPERYATLLSTFFNELLEAIYRNHAPSGNINITFQRNNGRISVTAEVPANDESVQFYKHAVQLLNQPDPMTWYREQLEHDVPDNDITTLGLLELAVVYGSTLSFTEPKNGTSLTLNIELPFTEVDENECFNLP</sequence>
<protein>
    <recommendedName>
        <fullName evidence="3">Histidine kinase</fullName>
    </recommendedName>
</protein>
<evidence type="ECO:0008006" key="3">
    <source>
        <dbReference type="Google" id="ProtNLM"/>
    </source>
</evidence>
<gene>
    <name evidence="1" type="ORF">SOCE26_022810</name>
</gene>
<reference evidence="1 2" key="1">
    <citation type="submission" date="2015-09" db="EMBL/GenBank/DDBJ databases">
        <title>Sorangium comparison.</title>
        <authorList>
            <person name="Zaburannyi N."/>
            <person name="Bunk B."/>
            <person name="Overmann J."/>
            <person name="Mueller R."/>
        </authorList>
    </citation>
    <scope>NUCLEOTIDE SEQUENCE [LARGE SCALE GENOMIC DNA]</scope>
    <source>
        <strain evidence="1 2">So ce26</strain>
    </source>
</reference>
<evidence type="ECO:0000313" key="2">
    <source>
        <dbReference type="Proteomes" id="UP000238348"/>
    </source>
</evidence>
<dbReference type="EMBL" id="CP012673">
    <property type="protein sequence ID" value="AUX40879.1"/>
    <property type="molecule type" value="Genomic_DNA"/>
</dbReference>
<organism evidence="1 2">
    <name type="scientific">Sorangium cellulosum</name>
    <name type="common">Polyangium cellulosum</name>
    <dbReference type="NCBI Taxonomy" id="56"/>
    <lineage>
        <taxon>Bacteria</taxon>
        <taxon>Pseudomonadati</taxon>
        <taxon>Myxococcota</taxon>
        <taxon>Polyangia</taxon>
        <taxon>Polyangiales</taxon>
        <taxon>Polyangiaceae</taxon>
        <taxon>Sorangium</taxon>
    </lineage>
</organism>
<dbReference type="Proteomes" id="UP000238348">
    <property type="component" value="Chromosome"/>
</dbReference>
<dbReference type="AlphaFoldDB" id="A0A2L0ENL3"/>